<name>A0ABR4EU04_9PEZI</name>
<reference evidence="1 2" key="1">
    <citation type="submission" date="2024-03" db="EMBL/GenBank/DDBJ databases">
        <title>A high-quality draft genome sequence of Diaporthe vaccinii, a causative agent of upright dieback and viscid rot disease in cranberry plants.</title>
        <authorList>
            <person name="Sarrasin M."/>
            <person name="Lang B.F."/>
            <person name="Burger G."/>
        </authorList>
    </citation>
    <scope>NUCLEOTIDE SEQUENCE [LARGE SCALE GENOMIC DNA]</scope>
    <source>
        <strain evidence="1 2">IS7</strain>
    </source>
</reference>
<evidence type="ECO:0000313" key="1">
    <source>
        <dbReference type="EMBL" id="KAL2285914.1"/>
    </source>
</evidence>
<sequence>MTEAQHVSHASRDLMDLSFTTLSDPEIAFHISRSRICAFLADVFPIDPLGEHRVHPKLQSATGLAEKQQHLRDLTVRTCRVDSKTSEG</sequence>
<comment type="caution">
    <text evidence="1">The sequence shown here is derived from an EMBL/GenBank/DDBJ whole genome shotgun (WGS) entry which is preliminary data.</text>
</comment>
<accession>A0ABR4EU04</accession>
<evidence type="ECO:0000313" key="2">
    <source>
        <dbReference type="Proteomes" id="UP001600888"/>
    </source>
</evidence>
<dbReference type="EMBL" id="JBAWTH010000027">
    <property type="protein sequence ID" value="KAL2285914.1"/>
    <property type="molecule type" value="Genomic_DNA"/>
</dbReference>
<dbReference type="Proteomes" id="UP001600888">
    <property type="component" value="Unassembled WGS sequence"/>
</dbReference>
<protein>
    <submittedName>
        <fullName evidence="1">Uncharacterized protein</fullName>
    </submittedName>
</protein>
<proteinExistence type="predicted"/>
<keyword evidence="2" id="KW-1185">Reference proteome</keyword>
<organism evidence="1 2">
    <name type="scientific">Diaporthe vaccinii</name>
    <dbReference type="NCBI Taxonomy" id="105482"/>
    <lineage>
        <taxon>Eukaryota</taxon>
        <taxon>Fungi</taxon>
        <taxon>Dikarya</taxon>
        <taxon>Ascomycota</taxon>
        <taxon>Pezizomycotina</taxon>
        <taxon>Sordariomycetes</taxon>
        <taxon>Sordariomycetidae</taxon>
        <taxon>Diaporthales</taxon>
        <taxon>Diaporthaceae</taxon>
        <taxon>Diaporthe</taxon>
        <taxon>Diaporthe eres species complex</taxon>
    </lineage>
</organism>
<gene>
    <name evidence="1" type="ORF">FJTKL_07406</name>
</gene>